<keyword evidence="3 6" id="KW-0812">Transmembrane</keyword>
<feature type="transmembrane region" description="Helical" evidence="6">
    <location>
        <begin position="138"/>
        <end position="156"/>
    </location>
</feature>
<evidence type="ECO:0000256" key="6">
    <source>
        <dbReference type="SAM" id="Phobius"/>
    </source>
</evidence>
<dbReference type="Pfam" id="PF02653">
    <property type="entry name" value="BPD_transp_2"/>
    <property type="match status" value="1"/>
</dbReference>
<keyword evidence="5 6" id="KW-0472">Membrane</keyword>
<organism evidence="7 8">
    <name type="scientific">Intrasporangium calvum</name>
    <dbReference type="NCBI Taxonomy" id="53358"/>
    <lineage>
        <taxon>Bacteria</taxon>
        <taxon>Bacillati</taxon>
        <taxon>Actinomycetota</taxon>
        <taxon>Actinomycetes</taxon>
        <taxon>Micrococcales</taxon>
        <taxon>Intrasporangiaceae</taxon>
        <taxon>Intrasporangium</taxon>
    </lineage>
</organism>
<keyword evidence="4 6" id="KW-1133">Transmembrane helix</keyword>
<name>A0ABT5GH26_9MICO</name>
<evidence type="ECO:0000256" key="3">
    <source>
        <dbReference type="ARBA" id="ARBA00022692"/>
    </source>
</evidence>
<dbReference type="RefSeq" id="WP_272462096.1">
    <property type="nucleotide sequence ID" value="NZ_JAPFQL010000035.1"/>
</dbReference>
<evidence type="ECO:0000256" key="4">
    <source>
        <dbReference type="ARBA" id="ARBA00022989"/>
    </source>
</evidence>
<keyword evidence="2" id="KW-1003">Cell membrane</keyword>
<feature type="transmembrane region" description="Helical" evidence="6">
    <location>
        <begin position="58"/>
        <end position="79"/>
    </location>
</feature>
<feature type="transmembrane region" description="Helical" evidence="6">
    <location>
        <begin position="307"/>
        <end position="326"/>
    </location>
</feature>
<accession>A0ABT5GH26</accession>
<feature type="transmembrane region" description="Helical" evidence="6">
    <location>
        <begin position="259"/>
        <end position="276"/>
    </location>
</feature>
<evidence type="ECO:0000313" key="8">
    <source>
        <dbReference type="Proteomes" id="UP001150259"/>
    </source>
</evidence>
<feature type="transmembrane region" description="Helical" evidence="6">
    <location>
        <begin position="110"/>
        <end position="131"/>
    </location>
</feature>
<reference evidence="7 8" key="1">
    <citation type="submission" date="2022-11" db="EMBL/GenBank/DDBJ databases">
        <title>Anaerobic phenanthrene biodegradation by a DNRA strain PheN6.</title>
        <authorList>
            <person name="Zhang Z."/>
        </authorList>
    </citation>
    <scope>NUCLEOTIDE SEQUENCE [LARGE SCALE GENOMIC DNA]</scope>
    <source>
        <strain evidence="7 8">PheN6</strain>
    </source>
</reference>
<feature type="transmembrane region" description="Helical" evidence="6">
    <location>
        <begin position="176"/>
        <end position="197"/>
    </location>
</feature>
<feature type="transmembrane region" description="Helical" evidence="6">
    <location>
        <begin position="25"/>
        <end position="46"/>
    </location>
</feature>
<dbReference type="InterPro" id="IPR001851">
    <property type="entry name" value="ABC_transp_permease"/>
</dbReference>
<protein>
    <submittedName>
        <fullName evidence="7">ABC transporter permease</fullName>
    </submittedName>
</protein>
<evidence type="ECO:0000256" key="1">
    <source>
        <dbReference type="ARBA" id="ARBA00004651"/>
    </source>
</evidence>
<feature type="transmembrane region" description="Helical" evidence="6">
    <location>
        <begin position="228"/>
        <end position="247"/>
    </location>
</feature>
<comment type="subcellular location">
    <subcellularLocation>
        <location evidence="1">Cell membrane</location>
        <topology evidence="1">Multi-pass membrane protein</topology>
    </subcellularLocation>
</comment>
<proteinExistence type="predicted"/>
<dbReference type="PANTHER" id="PTHR32196">
    <property type="entry name" value="ABC TRANSPORTER PERMEASE PROTEIN YPHD-RELATED-RELATED"/>
    <property type="match status" value="1"/>
</dbReference>
<comment type="caution">
    <text evidence="7">The sequence shown here is derived from an EMBL/GenBank/DDBJ whole genome shotgun (WGS) entry which is preliminary data.</text>
</comment>
<evidence type="ECO:0000256" key="5">
    <source>
        <dbReference type="ARBA" id="ARBA00023136"/>
    </source>
</evidence>
<feature type="transmembrane region" description="Helical" evidence="6">
    <location>
        <begin position="86"/>
        <end position="104"/>
    </location>
</feature>
<sequence>MAAITANSPSPEEHSQMKDRLRRIFGAREAGLAAVLLLLVLFLAWRSPYFLTQSNLTVVSRQIALSLIIAIGMTFVILAGQIDLSVGSVVALVSVLTGMFMVNLGLPIPVAILLALLVGSAVGAVNGTIFANSKIPSFVVTLGMLAVARGLALGITEGSTISGLPGSFLTIGQGSWFGVPIPVWIAAVIALIAHTVLTRTIFGRHVYFLGSNEDAAVLSGIRVRRVKIAIFTIASTLAALEAVIETARLSVGQPSAGSGYELAAIGAVVIGGANLFGGEGSILGTILGTTLLALIQNGLILLGISAYWQQVFSGAIIVLAVGLNMWRRQREGSL</sequence>
<dbReference type="EMBL" id="JAPFQL010000035">
    <property type="protein sequence ID" value="MDC5697519.1"/>
    <property type="molecule type" value="Genomic_DNA"/>
</dbReference>
<evidence type="ECO:0000313" key="7">
    <source>
        <dbReference type="EMBL" id="MDC5697519.1"/>
    </source>
</evidence>
<dbReference type="Proteomes" id="UP001150259">
    <property type="component" value="Unassembled WGS sequence"/>
</dbReference>
<keyword evidence="8" id="KW-1185">Reference proteome</keyword>
<evidence type="ECO:0000256" key="2">
    <source>
        <dbReference type="ARBA" id="ARBA00022475"/>
    </source>
</evidence>
<dbReference type="CDD" id="cd06579">
    <property type="entry name" value="TM_PBP1_transp_AraH_like"/>
    <property type="match status" value="1"/>
</dbReference>
<gene>
    <name evidence="7" type="ORF">OO014_09640</name>
</gene>